<proteinExistence type="predicted"/>
<feature type="compositionally biased region" description="Basic residues" evidence="1">
    <location>
        <begin position="16"/>
        <end position="29"/>
    </location>
</feature>
<comment type="caution">
    <text evidence="2">The sequence shown here is derived from an EMBL/GenBank/DDBJ whole genome shotgun (WGS) entry which is preliminary data.</text>
</comment>
<sequence length="74" mass="8486">MAAVSVPIRSSGRTRLYGKKKTKKKTKKKRSEEHGMNEKATMPPSQQQVRSERAPLLQRVPVEEGQRVHYPNQT</sequence>
<gene>
    <name evidence="2" type="ORF">B0A55_07497</name>
</gene>
<reference evidence="2 3" key="1">
    <citation type="submission" date="2017-03" db="EMBL/GenBank/DDBJ databases">
        <title>Genomes of endolithic fungi from Antarctica.</title>
        <authorList>
            <person name="Coleine C."/>
            <person name="Masonjones S."/>
            <person name="Stajich J.E."/>
        </authorList>
    </citation>
    <scope>NUCLEOTIDE SEQUENCE [LARGE SCALE GENOMIC DNA]</scope>
    <source>
        <strain evidence="2 3">CCFEE 5184</strain>
    </source>
</reference>
<evidence type="ECO:0000313" key="2">
    <source>
        <dbReference type="EMBL" id="TKA73632.1"/>
    </source>
</evidence>
<evidence type="ECO:0000256" key="1">
    <source>
        <dbReference type="SAM" id="MobiDB-lite"/>
    </source>
</evidence>
<accession>A0A4U0XAE4</accession>
<keyword evidence="3" id="KW-1185">Reference proteome</keyword>
<dbReference type="AlphaFoldDB" id="A0A4U0XAE4"/>
<feature type="region of interest" description="Disordered" evidence="1">
    <location>
        <begin position="1"/>
        <end position="74"/>
    </location>
</feature>
<evidence type="ECO:0000313" key="3">
    <source>
        <dbReference type="Proteomes" id="UP000309340"/>
    </source>
</evidence>
<name>A0A4U0XAE4_9PEZI</name>
<protein>
    <submittedName>
        <fullName evidence="2">Uncharacterized protein</fullName>
    </submittedName>
</protein>
<dbReference type="EMBL" id="NAJQ01000256">
    <property type="protein sequence ID" value="TKA73632.1"/>
    <property type="molecule type" value="Genomic_DNA"/>
</dbReference>
<organism evidence="2 3">
    <name type="scientific">Friedmanniomyces simplex</name>
    <dbReference type="NCBI Taxonomy" id="329884"/>
    <lineage>
        <taxon>Eukaryota</taxon>
        <taxon>Fungi</taxon>
        <taxon>Dikarya</taxon>
        <taxon>Ascomycota</taxon>
        <taxon>Pezizomycotina</taxon>
        <taxon>Dothideomycetes</taxon>
        <taxon>Dothideomycetidae</taxon>
        <taxon>Mycosphaerellales</taxon>
        <taxon>Teratosphaeriaceae</taxon>
        <taxon>Friedmanniomyces</taxon>
    </lineage>
</organism>
<dbReference type="Proteomes" id="UP000309340">
    <property type="component" value="Unassembled WGS sequence"/>
</dbReference>